<dbReference type="AlphaFoldDB" id="A0AAN9UG51"/>
<evidence type="ECO:0000256" key="2">
    <source>
        <dbReference type="ARBA" id="ARBA00022605"/>
    </source>
</evidence>
<organism evidence="7 8">
    <name type="scientific">Diatrype stigma</name>
    <dbReference type="NCBI Taxonomy" id="117547"/>
    <lineage>
        <taxon>Eukaryota</taxon>
        <taxon>Fungi</taxon>
        <taxon>Dikarya</taxon>
        <taxon>Ascomycota</taxon>
        <taxon>Pezizomycotina</taxon>
        <taxon>Sordariomycetes</taxon>
        <taxon>Xylariomycetidae</taxon>
        <taxon>Xylariales</taxon>
        <taxon>Diatrypaceae</taxon>
        <taxon>Diatrype</taxon>
    </lineage>
</organism>
<dbReference type="NCBIfam" id="TIGR00524">
    <property type="entry name" value="eIF-2B_rel"/>
    <property type="match status" value="1"/>
</dbReference>
<evidence type="ECO:0000256" key="3">
    <source>
        <dbReference type="ARBA" id="ARBA00023167"/>
    </source>
</evidence>
<name>A0AAN9UG51_9PEZI</name>
<comment type="similarity">
    <text evidence="6">Belongs to the eIF-2B alpha/beta/delta subunits family. MtnA subfamily.</text>
</comment>
<dbReference type="Gene3D" id="3.40.50.10470">
    <property type="entry name" value="Translation initiation factor eif-2b, domain 2"/>
    <property type="match status" value="1"/>
</dbReference>
<dbReference type="GO" id="GO:0019509">
    <property type="term" value="P:L-methionine salvage from methylthioadenosine"/>
    <property type="evidence" value="ECO:0007669"/>
    <property type="project" value="UniProtKB-UniRule"/>
</dbReference>
<comment type="pathway">
    <text evidence="6">Amino-acid biosynthesis; L-methionine biosynthesis via salvage pathway; L-methionine from S-methyl-5-thio-alpha-D-ribose 1-phosphate: step 1/6.</text>
</comment>
<comment type="catalytic activity">
    <reaction evidence="6">
        <text>5-(methylsulfanyl)-alpha-D-ribose 1-phosphate = 5-(methylsulfanyl)-D-ribulose 1-phosphate</text>
        <dbReference type="Rhea" id="RHEA:19989"/>
        <dbReference type="ChEBI" id="CHEBI:58533"/>
        <dbReference type="ChEBI" id="CHEBI:58548"/>
        <dbReference type="EC" id="5.3.1.23"/>
    </reaction>
</comment>
<dbReference type="EC" id="5.3.1.23" evidence="6"/>
<dbReference type="GO" id="GO:0046523">
    <property type="term" value="F:S-methyl-5-thioribose-1-phosphate isomerase activity"/>
    <property type="evidence" value="ECO:0007669"/>
    <property type="project" value="UniProtKB-UniRule"/>
</dbReference>
<keyword evidence="5 6" id="KW-0539">Nucleus</keyword>
<dbReference type="NCBIfam" id="NF004326">
    <property type="entry name" value="PRK05720.1"/>
    <property type="match status" value="1"/>
</dbReference>
<evidence type="ECO:0000256" key="5">
    <source>
        <dbReference type="ARBA" id="ARBA00023242"/>
    </source>
</evidence>
<dbReference type="Proteomes" id="UP001320420">
    <property type="component" value="Unassembled WGS sequence"/>
</dbReference>
<dbReference type="InterPro" id="IPR027363">
    <property type="entry name" value="M1Pi_N"/>
</dbReference>
<feature type="active site" description="Proton donor" evidence="6">
    <location>
        <position position="268"/>
    </location>
</feature>
<keyword evidence="4 6" id="KW-0413">Isomerase</keyword>
<keyword evidence="8" id="KW-1185">Reference proteome</keyword>
<dbReference type="HAMAP" id="MF_01678">
    <property type="entry name" value="Salvage_MtnA"/>
    <property type="match status" value="1"/>
</dbReference>
<dbReference type="GO" id="GO:0005737">
    <property type="term" value="C:cytoplasm"/>
    <property type="evidence" value="ECO:0007669"/>
    <property type="project" value="UniProtKB-SubCell"/>
</dbReference>
<dbReference type="InterPro" id="IPR011559">
    <property type="entry name" value="Initiation_fac_2B_a/b/d"/>
</dbReference>
<dbReference type="PANTHER" id="PTHR43475">
    <property type="entry name" value="METHYLTHIORIBOSE-1-PHOSPHATE ISOMERASE"/>
    <property type="match status" value="1"/>
</dbReference>
<evidence type="ECO:0000256" key="4">
    <source>
        <dbReference type="ARBA" id="ARBA00023235"/>
    </source>
</evidence>
<proteinExistence type="inferred from homology"/>
<dbReference type="EMBL" id="JAKJXP020000100">
    <property type="protein sequence ID" value="KAK7746157.1"/>
    <property type="molecule type" value="Genomic_DNA"/>
</dbReference>
<dbReference type="InterPro" id="IPR037171">
    <property type="entry name" value="NagB/RpiA_transferase-like"/>
</dbReference>
<dbReference type="FunFam" id="1.20.120.420:FF:000003">
    <property type="entry name" value="Methylthioribose-1-phosphate isomerase"/>
    <property type="match status" value="1"/>
</dbReference>
<dbReference type="Gene3D" id="1.20.120.420">
    <property type="entry name" value="translation initiation factor eif-2b, domain 1"/>
    <property type="match status" value="1"/>
</dbReference>
<keyword evidence="1 6" id="KW-0963">Cytoplasm</keyword>
<comment type="function">
    <text evidence="6">Catalyzes the interconversion of methylthioribose-1-phosphate (MTR-1-P) into methylthioribulose-1-phosphate (MTRu-1-P).</text>
</comment>
<keyword evidence="2 6" id="KW-0028">Amino-acid biosynthesis</keyword>
<comment type="caution">
    <text evidence="7">The sequence shown here is derived from an EMBL/GenBank/DDBJ whole genome shotgun (WGS) entry which is preliminary data.</text>
</comment>
<comment type="subcellular location">
    <subcellularLocation>
        <location evidence="6">Cytoplasm</location>
    </subcellularLocation>
    <subcellularLocation>
        <location evidence="6">Nucleus</location>
    </subcellularLocation>
</comment>
<dbReference type="Pfam" id="PF01008">
    <property type="entry name" value="IF-2B"/>
    <property type="match status" value="1"/>
</dbReference>
<evidence type="ECO:0000256" key="6">
    <source>
        <dbReference type="HAMAP-Rule" id="MF_03119"/>
    </source>
</evidence>
<dbReference type="InterPro" id="IPR042529">
    <property type="entry name" value="IF_2B-like_C"/>
</dbReference>
<feature type="site" description="Transition state stabilizer" evidence="6">
    <location>
        <position position="184"/>
    </location>
</feature>
<dbReference type="FunFam" id="3.40.50.10470:FF:000003">
    <property type="entry name" value="Methylthioribose-1-phosphate isomerase"/>
    <property type="match status" value="1"/>
</dbReference>
<sequence>MSGLQAIRYSRGKLEVLDQLRLPHEHHYDEVSTSEEAFDCIKSMRVRGAPAIAIVAALAHGVELHNGSCKASSAAETISYIDTRLDYLKQSRPTAVDLSNAIAHLKVVIREAGAGPDADRAAIIAAYVGAAEAIFRKDRETNVAIGEHGSRWILAHAPSFPPLPVLDGNSEQPEPESISVLTHCNTGSLATSGHGTALGVIRSLHAAGRLRRAFCTETRPYNQGSRLTAFELAHEGIPGTLVADSMAGALFATRRDALRLAAVVVGADRVARNGDTANKIGTYALAVLARHHGLRFVVAAPTTSVDLRTASGAGIRIEERPAAELTQITGAVVGADGKVDTSRSERVAIAHQGIDVWNPAFDVTPAELIDAVVTEKGVVVKGEDGQFDFRAVMPEAWAALVGDSNA</sequence>
<evidence type="ECO:0000256" key="1">
    <source>
        <dbReference type="ARBA" id="ARBA00022490"/>
    </source>
</evidence>
<dbReference type="InterPro" id="IPR000649">
    <property type="entry name" value="IF-2B-related"/>
</dbReference>
<dbReference type="InterPro" id="IPR005251">
    <property type="entry name" value="IF-M1Pi"/>
</dbReference>
<reference evidence="7 8" key="1">
    <citation type="submission" date="2024-02" db="EMBL/GenBank/DDBJ databases">
        <title>De novo assembly and annotation of 12 fungi associated with fruit tree decline syndrome in Ontario, Canada.</title>
        <authorList>
            <person name="Sulman M."/>
            <person name="Ellouze W."/>
            <person name="Ilyukhin E."/>
        </authorList>
    </citation>
    <scope>NUCLEOTIDE SEQUENCE [LARGE SCALE GENOMIC DNA]</scope>
    <source>
        <strain evidence="7 8">M11/M66-122</strain>
    </source>
</reference>
<dbReference type="SUPFAM" id="SSF100950">
    <property type="entry name" value="NagB/RpiA/CoA transferase-like"/>
    <property type="match status" value="1"/>
</dbReference>
<evidence type="ECO:0000313" key="7">
    <source>
        <dbReference type="EMBL" id="KAK7746157.1"/>
    </source>
</evidence>
<gene>
    <name evidence="6 7" type="primary">MRI1</name>
    <name evidence="7" type="ORF">SLS62_009447</name>
</gene>
<dbReference type="GO" id="GO:0005634">
    <property type="term" value="C:nucleus"/>
    <property type="evidence" value="ECO:0007669"/>
    <property type="project" value="UniProtKB-SubCell"/>
</dbReference>
<evidence type="ECO:0000313" key="8">
    <source>
        <dbReference type="Proteomes" id="UP001320420"/>
    </source>
</evidence>
<keyword evidence="3 6" id="KW-0486">Methionine biosynthesis</keyword>
<dbReference type="PANTHER" id="PTHR43475:SF1">
    <property type="entry name" value="METHYLTHIORIBOSE-1-PHOSPHATE ISOMERASE"/>
    <property type="match status" value="1"/>
</dbReference>
<dbReference type="NCBIfam" id="TIGR00512">
    <property type="entry name" value="salvage_mtnA"/>
    <property type="match status" value="1"/>
</dbReference>
<accession>A0AAN9UG51</accession>
<protein>
    <recommendedName>
        <fullName evidence="6">Methylthioribose-1-phosphate isomerase</fullName>
        <shortName evidence="6">M1Pi</shortName>
        <shortName evidence="6">MTR-1-P isomerase</shortName>
        <ecNumber evidence="6">5.3.1.23</ecNumber>
    </recommendedName>
    <alternativeName>
        <fullName evidence="6">S-methyl-5-thioribose-1-phosphate isomerase</fullName>
    </alternativeName>
    <alternativeName>
        <fullName evidence="6">Translation initiation factor eIF-2B subunit alpha/beta/delta-like protein</fullName>
    </alternativeName>
</protein>